<feature type="transmembrane region" description="Helical" evidence="1">
    <location>
        <begin position="117"/>
        <end position="134"/>
    </location>
</feature>
<dbReference type="InterPro" id="IPR006976">
    <property type="entry name" value="VanZ-like"/>
</dbReference>
<keyword evidence="1" id="KW-1133">Transmembrane helix</keyword>
<feature type="transmembrane region" description="Helical" evidence="1">
    <location>
        <begin position="21"/>
        <end position="43"/>
    </location>
</feature>
<dbReference type="RefSeq" id="WP_259611020.1">
    <property type="nucleotide sequence ID" value="NZ_CP091139.2"/>
</dbReference>
<gene>
    <name evidence="3" type="ORF">L2X98_28510</name>
</gene>
<keyword evidence="4" id="KW-1185">Reference proteome</keyword>
<dbReference type="Pfam" id="PF04892">
    <property type="entry name" value="VanZ"/>
    <property type="match status" value="1"/>
</dbReference>
<evidence type="ECO:0000259" key="2">
    <source>
        <dbReference type="Pfam" id="PF04892"/>
    </source>
</evidence>
<reference evidence="3" key="1">
    <citation type="submission" date="2022-01" db="EMBL/GenBank/DDBJ databases">
        <title>Microbacterium eymi and Microbacterium rhizovicinus sp. nov., isolated from the rhizospheric soil of Elymus tsukushiensis, a plant native to the Dokdo Islands, Republic of Korea.</title>
        <authorList>
            <person name="Hwang Y.J."/>
        </authorList>
    </citation>
    <scope>NUCLEOTIDE SEQUENCE</scope>
    <source>
        <strain evidence="3">KUDC0405</strain>
    </source>
</reference>
<evidence type="ECO:0000256" key="1">
    <source>
        <dbReference type="SAM" id="Phobius"/>
    </source>
</evidence>
<accession>A0ABY5NH53</accession>
<evidence type="ECO:0000313" key="4">
    <source>
        <dbReference type="Proteomes" id="UP001054811"/>
    </source>
</evidence>
<feature type="domain" description="VanZ-like" evidence="2">
    <location>
        <begin position="59"/>
        <end position="132"/>
    </location>
</feature>
<organism evidence="3 4">
    <name type="scientific">Microbacterium elymi</name>
    <dbReference type="NCBI Taxonomy" id="2909587"/>
    <lineage>
        <taxon>Bacteria</taxon>
        <taxon>Bacillati</taxon>
        <taxon>Actinomycetota</taxon>
        <taxon>Actinomycetes</taxon>
        <taxon>Micrococcales</taxon>
        <taxon>Microbacteriaceae</taxon>
        <taxon>Microbacterium</taxon>
    </lineage>
</organism>
<keyword evidence="1" id="KW-0812">Transmembrane</keyword>
<dbReference type="EMBL" id="CP091139">
    <property type="protein sequence ID" value="UUT34497.1"/>
    <property type="molecule type" value="Genomic_DNA"/>
</dbReference>
<keyword evidence="1" id="KW-0472">Membrane</keyword>
<sequence>MRTTGDSPPRYRRAALVGLGCYLLVAALILLAPVSYGGVIHVLAAGLRSLPGVPAFGDGWVEFVANIVLFVPMGFFLTLLFRHPAYGAVLGIAISAAVEVAQIVIPDRTPTVRDILSNSIGAAVGALIAWLIVVGSKRRLAKTATSPAGTVEPESPGQST</sequence>
<evidence type="ECO:0000313" key="3">
    <source>
        <dbReference type="EMBL" id="UUT34497.1"/>
    </source>
</evidence>
<feature type="transmembrane region" description="Helical" evidence="1">
    <location>
        <begin position="88"/>
        <end position="105"/>
    </location>
</feature>
<protein>
    <submittedName>
        <fullName evidence="3">VanZ family protein</fullName>
    </submittedName>
</protein>
<feature type="transmembrane region" description="Helical" evidence="1">
    <location>
        <begin position="63"/>
        <end position="81"/>
    </location>
</feature>
<dbReference type="Proteomes" id="UP001054811">
    <property type="component" value="Chromosome"/>
</dbReference>
<proteinExistence type="predicted"/>
<name>A0ABY5NH53_9MICO</name>